<dbReference type="SUPFAM" id="SSF55620">
    <property type="entry name" value="Tetrahydrobiopterin biosynthesis enzymes-like"/>
    <property type="match status" value="1"/>
</dbReference>
<dbReference type="Pfam" id="PF01242">
    <property type="entry name" value="PTPS"/>
    <property type="match status" value="1"/>
</dbReference>
<evidence type="ECO:0000313" key="9">
    <source>
        <dbReference type="Proteomes" id="UP000028839"/>
    </source>
</evidence>
<dbReference type="InterPro" id="IPR038418">
    <property type="entry name" value="6-PTP_synth/QueD_sf"/>
</dbReference>
<feature type="active site" description="Proton acceptor" evidence="6">
    <location>
        <position position="26"/>
    </location>
</feature>
<comment type="pathway">
    <text evidence="1 5">Purine metabolism; 7-cyano-7-deazaguanine biosynthesis.</text>
</comment>
<dbReference type="GO" id="GO:0046872">
    <property type="term" value="F:metal ion binding"/>
    <property type="evidence" value="ECO:0007669"/>
    <property type="project" value="UniProtKB-KW"/>
</dbReference>
<feature type="binding site" evidence="7">
    <location>
        <position position="32"/>
    </location>
    <ligand>
        <name>Zn(2+)</name>
        <dbReference type="ChEBI" id="CHEBI:29105"/>
    </ligand>
</feature>
<dbReference type="InterPro" id="IPR007115">
    <property type="entry name" value="6-PTP_synth/QueD"/>
</dbReference>
<evidence type="ECO:0000256" key="4">
    <source>
        <dbReference type="ARBA" id="ARBA00048807"/>
    </source>
</evidence>
<name>A0A0E2ZL92_9GAMM</name>
<keyword evidence="5 7" id="KW-0479">Metal-binding</keyword>
<dbReference type="GO" id="GO:0008616">
    <property type="term" value="P:tRNA queuosine(34) biosynthetic process"/>
    <property type="evidence" value="ECO:0007669"/>
    <property type="project" value="UniProtKB-KW"/>
</dbReference>
<dbReference type="NCBIfam" id="TIGR03367">
    <property type="entry name" value="queuosine_QueD"/>
    <property type="match status" value="1"/>
</dbReference>
<comment type="similarity">
    <text evidence="2 5">Belongs to the PTPS family. QueD subfamily.</text>
</comment>
<accession>A0A0E2ZL92</accession>
<dbReference type="EC" id="4.-.-.-" evidence="5"/>
<evidence type="ECO:0000256" key="3">
    <source>
        <dbReference type="ARBA" id="ARBA00018141"/>
    </source>
</evidence>
<comment type="caution">
    <text evidence="8">The sequence shown here is derived from an EMBL/GenBank/DDBJ whole genome shotgun (WGS) entry which is preliminary data.</text>
</comment>
<dbReference type="OrthoDB" id="9804698at2"/>
<feature type="active site" description="Charge relay system" evidence="6">
    <location>
        <position position="115"/>
    </location>
</feature>
<keyword evidence="5" id="KW-0671">Queuosine biosynthesis</keyword>
<proteinExistence type="inferred from homology"/>
<evidence type="ECO:0000256" key="2">
    <source>
        <dbReference type="ARBA" id="ARBA00008900"/>
    </source>
</evidence>
<dbReference type="GO" id="GO:0070497">
    <property type="term" value="F:6-carboxytetrahydropterin synthase activity"/>
    <property type="evidence" value="ECO:0007669"/>
    <property type="project" value="UniProtKB-EC"/>
</dbReference>
<sequence>MAITYTLKIITDFSSAHTLRDYPGECRRMHGHNWKLEVEVTAQALDQQGMVMDFKDIKESARELCAQLDHRYLNDISPFDLINPTAENLAAFFYRGLSKQLNNERARVSAITLWETERACVRYTEDQ</sequence>
<dbReference type="PANTHER" id="PTHR12589">
    <property type="entry name" value="PYRUVOYL TETRAHYDROBIOPTERIN SYNTHASE"/>
    <property type="match status" value="1"/>
</dbReference>
<organism evidence="8 9">
    <name type="scientific">Nitrosococcus oceani C-27</name>
    <dbReference type="NCBI Taxonomy" id="314279"/>
    <lineage>
        <taxon>Bacteria</taxon>
        <taxon>Pseudomonadati</taxon>
        <taxon>Pseudomonadota</taxon>
        <taxon>Gammaproteobacteria</taxon>
        <taxon>Chromatiales</taxon>
        <taxon>Chromatiaceae</taxon>
        <taxon>Nitrosococcus</taxon>
    </lineage>
</organism>
<keyword evidence="5" id="KW-0456">Lyase</keyword>
<dbReference type="EMBL" id="JPGN01000063">
    <property type="protein sequence ID" value="KFI19102.1"/>
    <property type="molecule type" value="Genomic_DNA"/>
</dbReference>
<evidence type="ECO:0000256" key="5">
    <source>
        <dbReference type="PIRNR" id="PIRNR006113"/>
    </source>
</evidence>
<evidence type="ECO:0000256" key="6">
    <source>
        <dbReference type="PIRSR" id="PIRSR006113-1"/>
    </source>
</evidence>
<reference evidence="8 9" key="1">
    <citation type="submission" date="2014-07" db="EMBL/GenBank/DDBJ databases">
        <title>Comparative analysis of Nitrosococcus oceani genome inventories of strains from Pacific and Atlantic gyres.</title>
        <authorList>
            <person name="Lim C.K."/>
            <person name="Wang L."/>
            <person name="Sayavedra-Soto L.A."/>
            <person name="Klotz M.G."/>
        </authorList>
    </citation>
    <scope>NUCLEOTIDE SEQUENCE [LARGE SCALE GENOMIC DNA]</scope>
    <source>
        <strain evidence="8 9">C-27</strain>
    </source>
</reference>
<evidence type="ECO:0000313" key="8">
    <source>
        <dbReference type="EMBL" id="KFI19102.1"/>
    </source>
</evidence>
<comment type="cofactor">
    <cofactor evidence="5 7">
        <name>Zn(2+)</name>
        <dbReference type="ChEBI" id="CHEBI:29105"/>
    </cofactor>
    <text evidence="5 7">Binds 1 zinc ion per subunit.</text>
</comment>
<keyword evidence="5 7" id="KW-0862">Zinc</keyword>
<gene>
    <name evidence="8" type="ORF">IB75_10865</name>
</gene>
<dbReference type="PIRSF" id="PIRSF006113">
    <property type="entry name" value="PTP_synth"/>
    <property type="match status" value="1"/>
</dbReference>
<dbReference type="Proteomes" id="UP000028839">
    <property type="component" value="Unassembled WGS sequence"/>
</dbReference>
<evidence type="ECO:0000256" key="1">
    <source>
        <dbReference type="ARBA" id="ARBA00005061"/>
    </source>
</evidence>
<feature type="binding site" evidence="7">
    <location>
        <position position="30"/>
    </location>
    <ligand>
        <name>Zn(2+)</name>
        <dbReference type="ChEBI" id="CHEBI:29105"/>
    </ligand>
</feature>
<feature type="binding site" evidence="7">
    <location>
        <position position="17"/>
    </location>
    <ligand>
        <name>Zn(2+)</name>
        <dbReference type="ChEBI" id="CHEBI:29105"/>
    </ligand>
</feature>
<comment type="catalytic activity">
    <reaction evidence="4 5">
        <text>7,8-dihydroneopterin 3'-triphosphate + H2O = 6-carboxy-5,6,7,8-tetrahydropterin + triphosphate + acetaldehyde + 2 H(+)</text>
        <dbReference type="Rhea" id="RHEA:27966"/>
        <dbReference type="ChEBI" id="CHEBI:15343"/>
        <dbReference type="ChEBI" id="CHEBI:15377"/>
        <dbReference type="ChEBI" id="CHEBI:15378"/>
        <dbReference type="ChEBI" id="CHEBI:18036"/>
        <dbReference type="ChEBI" id="CHEBI:58462"/>
        <dbReference type="ChEBI" id="CHEBI:61032"/>
        <dbReference type="EC" id="4.1.2.50"/>
    </reaction>
</comment>
<protein>
    <recommendedName>
        <fullName evidence="3 5">6-carboxy-5,6,7,8-tetrahydropterin synthase</fullName>
        <ecNumber evidence="5">4.-.-.-</ecNumber>
    </recommendedName>
</protein>
<feature type="active site" description="Charge relay system" evidence="6">
    <location>
        <position position="70"/>
    </location>
</feature>
<evidence type="ECO:0000256" key="7">
    <source>
        <dbReference type="PIRSR" id="PIRSR006113-2"/>
    </source>
</evidence>
<dbReference type="AlphaFoldDB" id="A0A0E2ZL92"/>
<dbReference type="PANTHER" id="PTHR12589:SF8">
    <property type="entry name" value="6-CARBOXY-5,6,7,8-TETRAHYDROPTERIN SYNTHASE"/>
    <property type="match status" value="1"/>
</dbReference>
<dbReference type="Gene3D" id="3.30.479.10">
    <property type="entry name" value="6-pyruvoyl tetrahydropterin synthase/QueD"/>
    <property type="match status" value="2"/>
</dbReference>
<dbReference type="UniPathway" id="UPA00391"/>
<dbReference type="HOGENOM" id="CLU_111016_6_3_6"/>